<dbReference type="EMBL" id="FR824227">
    <property type="protein sequence ID" value="CCA23152.1"/>
    <property type="molecule type" value="Genomic_DNA"/>
</dbReference>
<reference evidence="1" key="1">
    <citation type="journal article" date="2011" name="PLoS Biol.">
        <title>Gene gain and loss during evolution of obligate parasitism in the white rust pathogen of Arabidopsis thaliana.</title>
        <authorList>
            <person name="Kemen E."/>
            <person name="Gardiner A."/>
            <person name="Schultz-Larsen T."/>
            <person name="Kemen A.C."/>
            <person name="Balmuth A.L."/>
            <person name="Robert-Seilaniantz A."/>
            <person name="Bailey K."/>
            <person name="Holub E."/>
            <person name="Studholme D.J."/>
            <person name="Maclean D."/>
            <person name="Jones J.D."/>
        </authorList>
    </citation>
    <scope>NUCLEOTIDE SEQUENCE</scope>
</reference>
<name>F0WPA6_9STRA</name>
<proteinExistence type="predicted"/>
<organism evidence="1">
    <name type="scientific">Albugo laibachii Nc14</name>
    <dbReference type="NCBI Taxonomy" id="890382"/>
    <lineage>
        <taxon>Eukaryota</taxon>
        <taxon>Sar</taxon>
        <taxon>Stramenopiles</taxon>
        <taxon>Oomycota</taxon>
        <taxon>Peronosporomycetes</taxon>
        <taxon>Albuginales</taxon>
        <taxon>Albuginaceae</taxon>
        <taxon>Albugo</taxon>
    </lineage>
</organism>
<reference evidence="1" key="2">
    <citation type="submission" date="2011-02" db="EMBL/GenBank/DDBJ databases">
        <authorList>
            <person name="MacLean D."/>
        </authorList>
    </citation>
    <scope>NUCLEOTIDE SEQUENCE</scope>
</reference>
<accession>F0WPA6</accession>
<dbReference type="HOGENOM" id="CLU_730398_0_0_1"/>
<evidence type="ECO:0000313" key="1">
    <source>
        <dbReference type="EMBL" id="CCA23152.1"/>
    </source>
</evidence>
<protein>
    <submittedName>
        <fullName evidence="1">AlNc14C182G8254 protein</fullName>
    </submittedName>
</protein>
<gene>
    <name evidence="1" type="primary">AlNc14C182G8254</name>
    <name evidence="1" type="ORF">ALNC14_092950</name>
</gene>
<sequence>MGKFRLAASPGYEHTLLVLYEPKNEIMEGACVKICRHTGPIHRMENSICMNLLKKLPFEETVLPSFLESNDKIPSTEYYTFSGSSNRVNSMYGFASESDHDFTRTLKVIEKAASDPPSCLRLEKSTHTKATSICRFCLTNYYGTAAIAVNKGQTQIVYLFYQLSTQEIRDFSVCKAACGPIKVMAIKDVDCQLRVVNHFMTSPIGDQFLAKLPLIMREKIYLKSPMSTGCVRAQYMFQENQCLKCLQMMRKSTMHQLSDSTALIALHPLTPNEEDVRKWYLGRCIDGNECLQLSFIPNVICEYELDLDIAERIQYPLHANSRPTTNADHNRSIYTQSASMLSVKVNIHDLLPVLAQNRKPLLPDHGNLHKSAPLISLQQHNVQKKAMRSLSALLHLLRPIGLCMLQLL</sequence>
<dbReference type="AlphaFoldDB" id="F0WPA6"/>